<dbReference type="RefSeq" id="WP_045957345.1">
    <property type="nucleotide sequence ID" value="NZ_FO704551.1"/>
</dbReference>
<sequence length="189" mass="21596">MSKNSSTARERILQVSHDLFYQEGIRATGIDRIIKEAGVTKVTFYRHFPSKNDLIMAFLDYRHQRWIHWFSTTLAADMSAYGTLVKALPAVLKKWFMSAEFRGCAFINSVVEFSQALPEIQPVVQSHKQEMTEILATFLPATSERPVLAKQMTLLIDGAIVMAQYGEESDQVVSLLENWLSLYAEFLNR</sequence>
<dbReference type="PRINTS" id="PR00455">
    <property type="entry name" value="HTHTETR"/>
</dbReference>
<feature type="domain" description="HTH tetR-type" evidence="5">
    <location>
        <begin position="6"/>
        <end position="66"/>
    </location>
</feature>
<evidence type="ECO:0000256" key="1">
    <source>
        <dbReference type="ARBA" id="ARBA00023015"/>
    </source>
</evidence>
<gene>
    <name evidence="6" type="ORF">XPG1_0114</name>
</gene>
<evidence type="ECO:0000256" key="2">
    <source>
        <dbReference type="ARBA" id="ARBA00023125"/>
    </source>
</evidence>
<organism evidence="6 7">
    <name type="scientific">Xenorhabdus poinarii G6</name>
    <dbReference type="NCBI Taxonomy" id="1354304"/>
    <lineage>
        <taxon>Bacteria</taxon>
        <taxon>Pseudomonadati</taxon>
        <taxon>Pseudomonadota</taxon>
        <taxon>Gammaproteobacteria</taxon>
        <taxon>Enterobacterales</taxon>
        <taxon>Morganellaceae</taxon>
        <taxon>Xenorhabdus</taxon>
    </lineage>
</organism>
<dbReference type="PANTHER" id="PTHR47506">
    <property type="entry name" value="TRANSCRIPTIONAL REGULATORY PROTEIN"/>
    <property type="match status" value="1"/>
</dbReference>
<keyword evidence="7" id="KW-1185">Reference proteome</keyword>
<evidence type="ECO:0000256" key="3">
    <source>
        <dbReference type="ARBA" id="ARBA00023163"/>
    </source>
</evidence>
<feature type="DNA-binding region" description="H-T-H motif" evidence="4">
    <location>
        <begin position="29"/>
        <end position="48"/>
    </location>
</feature>
<dbReference type="EMBL" id="FO704551">
    <property type="protein sequence ID" value="CDG19769.1"/>
    <property type="molecule type" value="Genomic_DNA"/>
</dbReference>
<keyword evidence="1" id="KW-0805">Transcription regulation</keyword>
<evidence type="ECO:0000313" key="7">
    <source>
        <dbReference type="Proteomes" id="UP000032735"/>
    </source>
</evidence>
<dbReference type="PANTHER" id="PTHR47506:SF1">
    <property type="entry name" value="HTH-TYPE TRANSCRIPTIONAL REGULATOR YJDC"/>
    <property type="match status" value="1"/>
</dbReference>
<keyword evidence="2 4" id="KW-0238">DNA-binding</keyword>
<keyword evidence="3" id="KW-0804">Transcription</keyword>
<dbReference type="OrthoDB" id="116240at2"/>
<name>A0A068QYC8_9GAMM</name>
<proteinExistence type="predicted"/>
<dbReference type="KEGG" id="xpo:XPG1_0114"/>
<dbReference type="SUPFAM" id="SSF48498">
    <property type="entry name" value="Tetracyclin repressor-like, C-terminal domain"/>
    <property type="match status" value="1"/>
</dbReference>
<protein>
    <submittedName>
        <fullName evidence="6">TetR family transcriptional regulator</fullName>
    </submittedName>
</protein>
<dbReference type="InterPro" id="IPR036271">
    <property type="entry name" value="Tet_transcr_reg_TetR-rel_C_sf"/>
</dbReference>
<dbReference type="PROSITE" id="PS50977">
    <property type="entry name" value="HTH_TETR_2"/>
    <property type="match status" value="1"/>
</dbReference>
<evidence type="ECO:0000256" key="4">
    <source>
        <dbReference type="PROSITE-ProRule" id="PRU00335"/>
    </source>
</evidence>
<dbReference type="Proteomes" id="UP000032735">
    <property type="component" value="Chromosome"/>
</dbReference>
<dbReference type="AlphaFoldDB" id="A0A068QYC8"/>
<accession>A0A068QYC8</accession>
<dbReference type="Pfam" id="PF00440">
    <property type="entry name" value="TetR_N"/>
    <property type="match status" value="1"/>
</dbReference>
<evidence type="ECO:0000259" key="5">
    <source>
        <dbReference type="PROSITE" id="PS50977"/>
    </source>
</evidence>
<dbReference type="InterPro" id="IPR009057">
    <property type="entry name" value="Homeodomain-like_sf"/>
</dbReference>
<evidence type="ECO:0000313" key="6">
    <source>
        <dbReference type="EMBL" id="CDG19769.1"/>
    </source>
</evidence>
<dbReference type="SUPFAM" id="SSF46689">
    <property type="entry name" value="Homeodomain-like"/>
    <property type="match status" value="1"/>
</dbReference>
<dbReference type="HOGENOM" id="CLU_069356_23_2_6"/>
<dbReference type="Gene3D" id="1.10.357.10">
    <property type="entry name" value="Tetracycline Repressor, domain 2"/>
    <property type="match status" value="1"/>
</dbReference>
<dbReference type="GO" id="GO:0003677">
    <property type="term" value="F:DNA binding"/>
    <property type="evidence" value="ECO:0007669"/>
    <property type="project" value="UniProtKB-UniRule"/>
</dbReference>
<reference evidence="6 7" key="1">
    <citation type="submission" date="2013-07" db="EMBL/GenBank/DDBJ databases">
        <authorList>
            <person name="Genoscope - CEA"/>
        </authorList>
    </citation>
    <scope>NUCLEOTIDE SEQUENCE [LARGE SCALE GENOMIC DNA]</scope>
    <source>
        <strain evidence="6 7">G6</strain>
    </source>
</reference>
<dbReference type="InterPro" id="IPR001647">
    <property type="entry name" value="HTH_TetR"/>
</dbReference>